<proteinExistence type="predicted"/>
<gene>
    <name evidence="1" type="ORF">MAAFP003_3412</name>
</gene>
<accession>A0A2K4YD73</accession>
<keyword evidence="2" id="KW-1185">Reference proteome</keyword>
<reference evidence="1" key="1">
    <citation type="submission" date="2018-01" db="EMBL/GenBank/DDBJ databases">
        <authorList>
            <consortium name="Urmite Genomes"/>
        </authorList>
    </citation>
    <scope>NUCLEOTIDE SEQUENCE [LARGE SCALE GENOMIC DNA]</scope>
    <source>
        <strain evidence="1">AFP003</strain>
    </source>
</reference>
<protein>
    <submittedName>
        <fullName evidence="1">Uncharacterized protein</fullName>
    </submittedName>
</protein>
<evidence type="ECO:0000313" key="1">
    <source>
        <dbReference type="EMBL" id="SOX54734.1"/>
    </source>
</evidence>
<dbReference type="EMBL" id="FXEG02000003">
    <property type="protein sequence ID" value="SOX54734.1"/>
    <property type="molecule type" value="Genomic_DNA"/>
</dbReference>
<dbReference type="AlphaFoldDB" id="A0A2K4YD73"/>
<evidence type="ECO:0000313" key="2">
    <source>
        <dbReference type="Proteomes" id="UP000236318"/>
    </source>
</evidence>
<comment type="caution">
    <text evidence="1">The sequence shown here is derived from an EMBL/GenBank/DDBJ whole genome shotgun (WGS) entry which is preliminary data.</text>
</comment>
<sequence length="209" mass="22579">MAHPPLYDGGRLLELFDRAAIILRNTQQGPERFGLAASVLCEFFQTVVSDDNFWGVLGGVIDGQPDITEILQSLDDFEDDEYQLLVAAGVDERVAADLVRSLRRQLERYRPGSAPATQELRNGIDQMAGAVCSAQNELATIQQGKDGRRRRRAKLRLLGRCLKVAASIVTIVVDIPAVPTLAGIGSIVGGVLEAGQQVAEHLAESETDG</sequence>
<organism evidence="1 2">
    <name type="scientific">Mycobacterium ahvazicum</name>
    <dbReference type="NCBI Taxonomy" id="1964395"/>
    <lineage>
        <taxon>Bacteria</taxon>
        <taxon>Bacillati</taxon>
        <taxon>Actinomycetota</taxon>
        <taxon>Actinomycetes</taxon>
        <taxon>Mycobacteriales</taxon>
        <taxon>Mycobacteriaceae</taxon>
        <taxon>Mycobacterium</taxon>
        <taxon>Mycobacterium simiae complex</taxon>
    </lineage>
</organism>
<dbReference type="Proteomes" id="UP000236318">
    <property type="component" value="Unassembled WGS sequence"/>
</dbReference>
<name>A0A2K4YD73_9MYCO</name>
<dbReference type="RefSeq" id="WP_096288691.1">
    <property type="nucleotide sequence ID" value="NZ_FXEG02000003.1"/>
</dbReference>